<sequence>MRTRFPLGTGSAGQRVHHICLAIKREEHRQFTAEVGEQGWRWYLGHA</sequence>
<reference evidence="2" key="1">
    <citation type="journal article" date="2019" name="Int. J. Syst. Evol. Microbiol.">
        <title>The Global Catalogue of Microorganisms (GCM) 10K type strain sequencing project: providing services to taxonomists for standard genome sequencing and annotation.</title>
        <authorList>
            <consortium name="The Broad Institute Genomics Platform"/>
            <consortium name="The Broad Institute Genome Sequencing Center for Infectious Disease"/>
            <person name="Wu L."/>
            <person name="Ma J."/>
        </authorList>
    </citation>
    <scope>NUCLEOTIDE SEQUENCE [LARGE SCALE GENOMIC DNA]</scope>
    <source>
        <strain evidence="2">KCTC 42447</strain>
    </source>
</reference>
<organism evidence="1 2">
    <name type="scientific">Stutzerimonas tarimensis</name>
    <dbReference type="NCBI Taxonomy" id="1507735"/>
    <lineage>
        <taxon>Bacteria</taxon>
        <taxon>Pseudomonadati</taxon>
        <taxon>Pseudomonadota</taxon>
        <taxon>Gammaproteobacteria</taxon>
        <taxon>Pseudomonadales</taxon>
        <taxon>Pseudomonadaceae</taxon>
        <taxon>Stutzerimonas</taxon>
    </lineage>
</organism>
<comment type="caution">
    <text evidence="1">The sequence shown here is derived from an EMBL/GenBank/DDBJ whole genome shotgun (WGS) entry which is preliminary data.</text>
</comment>
<gene>
    <name evidence="1" type="ORF">ACFOMF_08825</name>
</gene>
<accession>A0ABV7T4N6</accession>
<proteinExistence type="predicted"/>
<keyword evidence="2" id="KW-1185">Reference proteome</keyword>
<evidence type="ECO:0000313" key="2">
    <source>
        <dbReference type="Proteomes" id="UP001595630"/>
    </source>
</evidence>
<evidence type="ECO:0000313" key="1">
    <source>
        <dbReference type="EMBL" id="MFC3607876.1"/>
    </source>
</evidence>
<protein>
    <submittedName>
        <fullName evidence="1">Uncharacterized protein</fullName>
    </submittedName>
</protein>
<dbReference type="EMBL" id="JBHRXZ010000018">
    <property type="protein sequence ID" value="MFC3607876.1"/>
    <property type="molecule type" value="Genomic_DNA"/>
</dbReference>
<name>A0ABV7T4N6_9GAMM</name>
<dbReference type="Proteomes" id="UP001595630">
    <property type="component" value="Unassembled WGS sequence"/>
</dbReference>
<dbReference type="RefSeq" id="WP_386363995.1">
    <property type="nucleotide sequence ID" value="NZ_JBHRXZ010000018.1"/>
</dbReference>